<protein>
    <recommendedName>
        <fullName evidence="3">DUF4265 domain-containing protein</fullName>
    </recommendedName>
</protein>
<organism evidence="1 2">
    <name type="scientific">Capnocytophaga gingivalis</name>
    <dbReference type="NCBI Taxonomy" id="1017"/>
    <lineage>
        <taxon>Bacteria</taxon>
        <taxon>Pseudomonadati</taxon>
        <taxon>Bacteroidota</taxon>
        <taxon>Flavobacteriia</taxon>
        <taxon>Flavobacteriales</taxon>
        <taxon>Flavobacteriaceae</taxon>
        <taxon>Capnocytophaga</taxon>
    </lineage>
</organism>
<keyword evidence="2" id="KW-1185">Reference proteome</keyword>
<reference evidence="1 2" key="1">
    <citation type="submission" date="2023-12" db="EMBL/GenBank/DDBJ databases">
        <title>Genomic sequences of Capnocytophaga and Parvimonas strains.</title>
        <authorList>
            <person name="Watt R.M."/>
            <person name="Wang M."/>
            <person name="Yang T."/>
            <person name="Tong W.M."/>
        </authorList>
    </citation>
    <scope>NUCLEOTIDE SEQUENCE [LARGE SCALE GENOMIC DNA]</scope>
    <source>
        <strain evidence="1 2">CCUG 13156</strain>
    </source>
</reference>
<dbReference type="RefSeq" id="WP_315542911.1">
    <property type="nucleotide sequence ID" value="NZ_JAYKBV010000035.1"/>
</dbReference>
<sequence length="140" mass="16231">MKKKWICCTTEELGESWEVLADEKEKNNPNFLISKKGNSAIMKFVYDTTDYVLVTILPAAKIKELKKELKKDCTDKDLFHIKLSLINGDQWFALSKYKFKKEEAIKLASLFIGLTKHQAERVWISKKLGDLNTNILCHSY</sequence>
<evidence type="ECO:0008006" key="3">
    <source>
        <dbReference type="Google" id="ProtNLM"/>
    </source>
</evidence>
<evidence type="ECO:0000313" key="1">
    <source>
        <dbReference type="EMBL" id="MEB3041863.1"/>
    </source>
</evidence>
<name>A0ABU5YD37_9FLAO</name>
<dbReference type="EMBL" id="JAYKBV010000035">
    <property type="protein sequence ID" value="MEB3041863.1"/>
    <property type="molecule type" value="Genomic_DNA"/>
</dbReference>
<gene>
    <name evidence="1" type="ORF">VJJ49_14360</name>
</gene>
<dbReference type="Proteomes" id="UP001324270">
    <property type="component" value="Unassembled WGS sequence"/>
</dbReference>
<accession>A0ABU5YD37</accession>
<proteinExistence type="predicted"/>
<comment type="caution">
    <text evidence="1">The sequence shown here is derived from an EMBL/GenBank/DDBJ whole genome shotgun (WGS) entry which is preliminary data.</text>
</comment>
<evidence type="ECO:0000313" key="2">
    <source>
        <dbReference type="Proteomes" id="UP001324270"/>
    </source>
</evidence>